<reference evidence="2" key="1">
    <citation type="submission" date="2023-12" db="EMBL/GenBank/DDBJ databases">
        <title>Fervidustalea candida gen. nov., sp. nov., a novel member of the family Paenibacillaceae isolated from a geothermal area.</title>
        <authorList>
            <person name="Li W.-J."/>
            <person name="Jiao J.-Y."/>
            <person name="Chen Y."/>
        </authorList>
    </citation>
    <scope>NUCLEOTIDE SEQUENCE</scope>
    <source>
        <strain evidence="2">SYSU GA230002</strain>
    </source>
</reference>
<dbReference type="Proteomes" id="UP001310386">
    <property type="component" value="Unassembled WGS sequence"/>
</dbReference>
<dbReference type="EMBL" id="JAYJLD010000027">
    <property type="protein sequence ID" value="MEB3103048.1"/>
    <property type="molecule type" value="Genomic_DNA"/>
</dbReference>
<evidence type="ECO:0008006" key="4">
    <source>
        <dbReference type="Google" id="ProtNLM"/>
    </source>
</evidence>
<comment type="caution">
    <text evidence="2">The sequence shown here is derived from an EMBL/GenBank/DDBJ whole genome shotgun (WGS) entry which is preliminary data.</text>
</comment>
<keyword evidence="1" id="KW-0175">Coiled coil</keyword>
<proteinExistence type="predicted"/>
<keyword evidence="3" id="KW-1185">Reference proteome</keyword>
<dbReference type="RefSeq" id="WP_371755175.1">
    <property type="nucleotide sequence ID" value="NZ_JAYJLD010000027.1"/>
</dbReference>
<evidence type="ECO:0000313" key="2">
    <source>
        <dbReference type="EMBL" id="MEB3103048.1"/>
    </source>
</evidence>
<evidence type="ECO:0000313" key="3">
    <source>
        <dbReference type="Proteomes" id="UP001310386"/>
    </source>
</evidence>
<organism evidence="2 3">
    <name type="scientific">Ferviditalea candida</name>
    <dbReference type="NCBI Taxonomy" id="3108399"/>
    <lineage>
        <taxon>Bacteria</taxon>
        <taxon>Bacillati</taxon>
        <taxon>Bacillota</taxon>
        <taxon>Bacilli</taxon>
        <taxon>Bacillales</taxon>
        <taxon>Paenibacillaceae</taxon>
        <taxon>Ferviditalea</taxon>
    </lineage>
</organism>
<name>A0ABU5ZKJ7_9BACL</name>
<evidence type="ECO:0000256" key="1">
    <source>
        <dbReference type="SAM" id="Coils"/>
    </source>
</evidence>
<sequence>MNEPTSLHEKLALEVYKLREENNDLKTRVEALEKENTCLSLMNYEWVGKVVL</sequence>
<feature type="coiled-coil region" evidence="1">
    <location>
        <begin position="8"/>
        <end position="42"/>
    </location>
</feature>
<gene>
    <name evidence="2" type="ORF">VF724_15435</name>
</gene>
<protein>
    <recommendedName>
        <fullName evidence="4">Transposase</fullName>
    </recommendedName>
</protein>
<accession>A0ABU5ZKJ7</accession>